<name>A0A9K3PB67_9STRA</name>
<organism evidence="3 4">
    <name type="scientific">Nitzschia inconspicua</name>
    <dbReference type="NCBI Taxonomy" id="303405"/>
    <lineage>
        <taxon>Eukaryota</taxon>
        <taxon>Sar</taxon>
        <taxon>Stramenopiles</taxon>
        <taxon>Ochrophyta</taxon>
        <taxon>Bacillariophyta</taxon>
        <taxon>Bacillariophyceae</taxon>
        <taxon>Bacillariophycidae</taxon>
        <taxon>Bacillariales</taxon>
        <taxon>Bacillariaceae</taxon>
        <taxon>Nitzschia</taxon>
    </lineage>
</organism>
<sequence length="269" mass="30636">MQRMICTRSTEIRQPWSHIDDHCYYTNDNISKRRGVIKSKQHTKNMTSSIVRKSAQTLVRMATRQKGIVRVTNAGTYNKLMSIRYPELTNPHPPPIESYNDNIRWFHTSPTPCKDIDTSKTGMVNNDKQQQQEEQQPHGTAKISFAETDENEAVHEQDDVPHHPVTSLKGGDPAAYTVPIVIKMPDMSEEDDKNNVLEKWYKQPGDVIKRNDVLCDITTPDFTFGMVTEDEDDAVMGEIHVDEGETAADNTPICTIYHLPEDHEAKEDA</sequence>
<evidence type="ECO:0000313" key="4">
    <source>
        <dbReference type="Proteomes" id="UP000693970"/>
    </source>
</evidence>
<accession>A0A9K3PB67</accession>
<evidence type="ECO:0000259" key="2">
    <source>
        <dbReference type="Pfam" id="PF00364"/>
    </source>
</evidence>
<keyword evidence="3" id="KW-0378">Hydrolase</keyword>
<dbReference type="Proteomes" id="UP000693970">
    <property type="component" value="Unassembled WGS sequence"/>
</dbReference>
<dbReference type="OrthoDB" id="48332at2759"/>
<protein>
    <submittedName>
        <fullName evidence="3">Dienelactone hydrolase family protein</fullName>
    </submittedName>
</protein>
<gene>
    <name evidence="3" type="ORF">IV203_023108</name>
</gene>
<dbReference type="CDD" id="cd06849">
    <property type="entry name" value="lipoyl_domain"/>
    <property type="match status" value="1"/>
</dbReference>
<reference evidence="3" key="1">
    <citation type="journal article" date="2021" name="Sci. Rep.">
        <title>Diploid genomic architecture of Nitzschia inconspicua, an elite biomass production diatom.</title>
        <authorList>
            <person name="Oliver A."/>
            <person name="Podell S."/>
            <person name="Pinowska A."/>
            <person name="Traller J.C."/>
            <person name="Smith S.R."/>
            <person name="McClure R."/>
            <person name="Beliaev A."/>
            <person name="Bohutskyi P."/>
            <person name="Hill E.A."/>
            <person name="Rabines A."/>
            <person name="Zheng H."/>
            <person name="Allen L.Z."/>
            <person name="Kuo A."/>
            <person name="Grigoriev I.V."/>
            <person name="Allen A.E."/>
            <person name="Hazlebeck D."/>
            <person name="Allen E.E."/>
        </authorList>
    </citation>
    <scope>NUCLEOTIDE SEQUENCE</scope>
    <source>
        <strain evidence="3">Hildebrandi</strain>
    </source>
</reference>
<evidence type="ECO:0000256" key="1">
    <source>
        <dbReference type="SAM" id="MobiDB-lite"/>
    </source>
</evidence>
<feature type="region of interest" description="Disordered" evidence="1">
    <location>
        <begin position="116"/>
        <end position="172"/>
    </location>
</feature>
<feature type="domain" description="Lipoyl-binding" evidence="2">
    <location>
        <begin position="181"/>
        <end position="256"/>
    </location>
</feature>
<dbReference type="InterPro" id="IPR000089">
    <property type="entry name" value="Biotin_lipoyl"/>
</dbReference>
<reference evidence="3" key="2">
    <citation type="submission" date="2021-04" db="EMBL/GenBank/DDBJ databases">
        <authorList>
            <person name="Podell S."/>
        </authorList>
    </citation>
    <scope>NUCLEOTIDE SEQUENCE</scope>
    <source>
        <strain evidence="3">Hildebrandi</strain>
    </source>
</reference>
<dbReference type="AlphaFoldDB" id="A0A9K3PB67"/>
<dbReference type="EMBL" id="JAGRRH010000026">
    <property type="protein sequence ID" value="KAG7341157.1"/>
    <property type="molecule type" value="Genomic_DNA"/>
</dbReference>
<feature type="compositionally biased region" description="Basic and acidic residues" evidence="1">
    <location>
        <begin position="152"/>
        <end position="162"/>
    </location>
</feature>
<feature type="compositionally biased region" description="Polar residues" evidence="1">
    <location>
        <begin position="119"/>
        <end position="128"/>
    </location>
</feature>
<comment type="caution">
    <text evidence="3">The sequence shown here is derived from an EMBL/GenBank/DDBJ whole genome shotgun (WGS) entry which is preliminary data.</text>
</comment>
<dbReference type="GO" id="GO:0016787">
    <property type="term" value="F:hydrolase activity"/>
    <property type="evidence" value="ECO:0007669"/>
    <property type="project" value="UniProtKB-KW"/>
</dbReference>
<evidence type="ECO:0000313" key="3">
    <source>
        <dbReference type="EMBL" id="KAG7341157.1"/>
    </source>
</evidence>
<dbReference type="Pfam" id="PF00364">
    <property type="entry name" value="Biotin_lipoyl"/>
    <property type="match status" value="1"/>
</dbReference>
<proteinExistence type="predicted"/>
<keyword evidence="4" id="KW-1185">Reference proteome</keyword>